<evidence type="ECO:0000313" key="1">
    <source>
        <dbReference type="EMBL" id="MUM64541.1"/>
    </source>
</evidence>
<organism evidence="1 2">
    <name type="scientific">Acidianus infernus</name>
    <dbReference type="NCBI Taxonomy" id="12915"/>
    <lineage>
        <taxon>Archaea</taxon>
        <taxon>Thermoproteota</taxon>
        <taxon>Thermoprotei</taxon>
        <taxon>Sulfolobales</taxon>
        <taxon>Sulfolobaceae</taxon>
        <taxon>Acidianus</taxon>
    </lineage>
</organism>
<keyword evidence="2" id="KW-1185">Reference proteome</keyword>
<dbReference type="Proteomes" id="UP000440125">
    <property type="component" value="Unassembled WGS sequence"/>
</dbReference>
<reference evidence="1 2" key="1">
    <citation type="submission" date="2019-10" db="EMBL/GenBank/DDBJ databases">
        <title>Genome Sequences from Six Type Strain Members of the Archaeal Family Sulfolobaceae: Acidianus ambivalens, Acidianus infernus, Metallosphaera prunae, Stygiolobus azoricus, Sulfolobus metallicus, and Sulfurisphaera ohwakuensis.</title>
        <authorList>
            <person name="Counts J.A."/>
            <person name="Kelly R.M."/>
        </authorList>
    </citation>
    <scope>NUCLEOTIDE SEQUENCE [LARGE SCALE GENOMIC DNA]</scope>
    <source>
        <strain evidence="1 2">DSM 3191</strain>
    </source>
</reference>
<dbReference type="EMBL" id="WFIY01000004">
    <property type="protein sequence ID" value="MUM64541.1"/>
    <property type="molecule type" value="Genomic_DNA"/>
</dbReference>
<name>A0A6A9QBH0_ACIIN</name>
<evidence type="ECO:0000313" key="2">
    <source>
        <dbReference type="Proteomes" id="UP000440125"/>
    </source>
</evidence>
<dbReference type="RefSeq" id="WP_155862993.1">
    <property type="nucleotide sequence ID" value="NZ_WFIY01000004.1"/>
</dbReference>
<comment type="caution">
    <text evidence="1">The sequence shown here is derived from an EMBL/GenBank/DDBJ whole genome shotgun (WGS) entry which is preliminary data.</text>
</comment>
<dbReference type="OrthoDB" id="42887at2157"/>
<gene>
    <name evidence="1" type="ORF">D1867_04615</name>
</gene>
<dbReference type="AlphaFoldDB" id="A0A6A9QBH0"/>
<accession>A0A6A9QBH0</accession>
<proteinExistence type="predicted"/>
<protein>
    <submittedName>
        <fullName evidence="1">Uncharacterized protein</fullName>
    </submittedName>
</protein>
<sequence length="543" mass="60968">MSQQQLEVIAEQSADYEYNIYNYFVVKQQNSITAEELEQYPKIALMNKAPTLTQEDVKCQVQGNSEAYSGNKFWLYPAIIIPETISSSTKSLVDIIRQGIVITSNEEGILYFIGGCVNYNSGYWRSGKYLIFQGGAQFGAAGRMPITMSGGTRINTAALKEYAKTLTEESLQQICVIPILSRFSNPASGWINPTYYRAANNVSYEESVNELILPSATAQLLTYQPELNHLAIKREKDFYYRSDTSTYISKSLPDQLLDISSRFPYPYPAYYTSGIEYTGNFPTQLFLGYLRVVIVDFPKQSPFYSNDLLYPEFYNGYSSDIFMLNNMSIGAPVYLSKYNPNNGKPCTDYGVLGLVSAITNFNADIKGNIVTDRSLLSQLPSDFIAGYYILTLVKAPEPSNIDQYIKWLGQENAVNMVLDGIRKAKRAISSLISSGILAGIAFSAVMAVEEWESEDQITRDAKPYVDKLNKLYNEALNYATSCIESLPNLPRNAKIIYIQQVQQYLSGLMYEVNAEASEEDILSWLESEIQEYLSNQGIIPACP</sequence>